<evidence type="ECO:0000313" key="2">
    <source>
        <dbReference type="EMBL" id="GAL84565.1"/>
    </source>
</evidence>
<keyword evidence="3" id="KW-1185">Reference proteome</keyword>
<comment type="caution">
    <text evidence="2">The sequence shown here is derived from an EMBL/GenBank/DDBJ whole genome shotgun (WGS) entry which is preliminary data.</text>
</comment>
<protein>
    <submittedName>
        <fullName evidence="2">Uncharacterized protein</fullName>
    </submittedName>
</protein>
<dbReference type="Proteomes" id="UP000030185">
    <property type="component" value="Unassembled WGS sequence"/>
</dbReference>
<name>A0A098LC78_9BACT</name>
<proteinExistence type="predicted"/>
<gene>
    <name evidence="2" type="ORF">MYP_1793</name>
</gene>
<feature type="transmembrane region" description="Helical" evidence="1">
    <location>
        <begin position="46"/>
        <end position="72"/>
    </location>
</feature>
<evidence type="ECO:0000313" key="3">
    <source>
        <dbReference type="Proteomes" id="UP000030185"/>
    </source>
</evidence>
<accession>A0A098LC78</accession>
<dbReference type="EMBL" id="BBLT01000003">
    <property type="protein sequence ID" value="GAL84565.1"/>
    <property type="molecule type" value="Genomic_DNA"/>
</dbReference>
<dbReference type="AlphaFoldDB" id="A0A098LC78"/>
<keyword evidence="1" id="KW-1133">Transmembrane helix</keyword>
<keyword evidence="1" id="KW-0472">Membrane</keyword>
<organism evidence="2 3">
    <name type="scientific">Sporocytophaga myxococcoides</name>
    <dbReference type="NCBI Taxonomy" id="153721"/>
    <lineage>
        <taxon>Bacteria</taxon>
        <taxon>Pseudomonadati</taxon>
        <taxon>Bacteroidota</taxon>
        <taxon>Cytophagia</taxon>
        <taxon>Cytophagales</taxon>
        <taxon>Cytophagaceae</taxon>
        <taxon>Sporocytophaga</taxon>
    </lineage>
</organism>
<evidence type="ECO:0000256" key="1">
    <source>
        <dbReference type="SAM" id="Phobius"/>
    </source>
</evidence>
<reference evidence="2 3" key="1">
    <citation type="submission" date="2014-09" db="EMBL/GenBank/DDBJ databases">
        <title>Sporocytophaga myxococcoides PG-01 genome sequencing.</title>
        <authorList>
            <person name="Liu L."/>
            <person name="Gao P.J."/>
            <person name="Chen G.J."/>
            <person name="Wang L.S."/>
        </authorList>
    </citation>
    <scope>NUCLEOTIDE SEQUENCE [LARGE SCALE GENOMIC DNA]</scope>
    <source>
        <strain evidence="2 3">PG-01</strain>
    </source>
</reference>
<feature type="transmembrane region" description="Helical" evidence="1">
    <location>
        <begin position="12"/>
        <end position="34"/>
    </location>
</feature>
<keyword evidence="1" id="KW-0812">Transmembrane</keyword>
<sequence>MYPLFTEITGPLAAFRISLSFINFLILCFLFIIIPQRGSFSELIPVIFLAVASLVVLLDVLIQGLFLLFWIFGGLENSWDH</sequence>